<protein>
    <submittedName>
        <fullName evidence="2">Putative secreted salivary gland peptide ixodes scapularis</fullName>
    </submittedName>
</protein>
<reference evidence="2" key="1">
    <citation type="journal article" date="2014" name="PLoS Negl. Trop. Dis.">
        <title>Identification and characterization of seminal fluid proteins in the Asian tiger mosquito, Aedes albopictus.</title>
        <authorList>
            <person name="Boes K.E."/>
            <person name="Ribeiro J.M."/>
            <person name="Wong A."/>
            <person name="Harrington L.C."/>
            <person name="Wolfner M.F."/>
            <person name="Sirot L.K."/>
        </authorList>
    </citation>
    <scope>NUCLEOTIDE SEQUENCE</scope>
    <source>
        <tissue evidence="2">Reproductive organs</tissue>
    </source>
</reference>
<accession>A0A023EEA4</accession>
<evidence type="ECO:0000256" key="1">
    <source>
        <dbReference type="SAM" id="SignalP"/>
    </source>
</evidence>
<sequence>MTKLSTGVLCLVMLSLALTVQVQAAPNPFLLPTVGVGSFYGPYYPYGSGFVYGGYGGYGGYYGGRRSFGGYPYRRRFFPAPPGILVG</sequence>
<name>A0A023EEA4_AEDAL</name>
<feature type="signal peptide" evidence="1">
    <location>
        <begin position="1"/>
        <end position="24"/>
    </location>
</feature>
<feature type="chain" id="PRO_5001519526" evidence="1">
    <location>
        <begin position="25"/>
        <end position="87"/>
    </location>
</feature>
<keyword evidence="1" id="KW-0732">Signal</keyword>
<dbReference type="EMBL" id="GAPW01006659">
    <property type="protein sequence ID" value="JAC06939.1"/>
    <property type="molecule type" value="mRNA"/>
</dbReference>
<organism evidence="2">
    <name type="scientific">Aedes albopictus</name>
    <name type="common">Asian tiger mosquito</name>
    <name type="synonym">Stegomyia albopicta</name>
    <dbReference type="NCBI Taxonomy" id="7160"/>
    <lineage>
        <taxon>Eukaryota</taxon>
        <taxon>Metazoa</taxon>
        <taxon>Ecdysozoa</taxon>
        <taxon>Arthropoda</taxon>
        <taxon>Hexapoda</taxon>
        <taxon>Insecta</taxon>
        <taxon>Pterygota</taxon>
        <taxon>Neoptera</taxon>
        <taxon>Endopterygota</taxon>
        <taxon>Diptera</taxon>
        <taxon>Nematocera</taxon>
        <taxon>Culicoidea</taxon>
        <taxon>Culicidae</taxon>
        <taxon>Culicinae</taxon>
        <taxon>Aedini</taxon>
        <taxon>Aedes</taxon>
        <taxon>Stegomyia</taxon>
    </lineage>
</organism>
<proteinExistence type="evidence at transcript level"/>
<evidence type="ECO:0000313" key="2">
    <source>
        <dbReference type="EMBL" id="JAC06939.1"/>
    </source>
</evidence>
<dbReference type="AlphaFoldDB" id="A0A023EEA4"/>